<dbReference type="RefSeq" id="WP_039980069.1">
    <property type="nucleotide sequence ID" value="NZ_BAOJ01000026.1"/>
</dbReference>
<dbReference type="Gene3D" id="3.60.20.30">
    <property type="entry name" value="(Glycosyl)asparaginase"/>
    <property type="match status" value="1"/>
</dbReference>
<dbReference type="GO" id="GO:0016811">
    <property type="term" value="F:hydrolase activity, acting on carbon-nitrogen (but not peptide) bonds, in linear amides"/>
    <property type="evidence" value="ECO:0007669"/>
    <property type="project" value="UniProtKB-ARBA"/>
</dbReference>
<comment type="caution">
    <text evidence="1">The sequence shown here is derived from an EMBL/GenBank/DDBJ whole genome shotgun (WGS) entry which is preliminary data.</text>
</comment>
<name>A0A511QHJ0_9VIBR</name>
<protein>
    <submittedName>
        <fullName evidence="1">Isoaspartyl peptidase/L-asparaginase</fullName>
    </submittedName>
</protein>
<dbReference type="PANTHER" id="PTHR10188:SF6">
    <property type="entry name" value="N(4)-(BETA-N-ACETYLGLUCOSAMINYL)-L-ASPARAGINASE"/>
    <property type="match status" value="1"/>
</dbReference>
<dbReference type="InterPro" id="IPR000246">
    <property type="entry name" value="Peptidase_T2"/>
</dbReference>
<dbReference type="InterPro" id="IPR029055">
    <property type="entry name" value="Ntn_hydrolases_N"/>
</dbReference>
<dbReference type="Proteomes" id="UP000321922">
    <property type="component" value="Unassembled WGS sequence"/>
</dbReference>
<dbReference type="EMBL" id="BJXJ01000032">
    <property type="protein sequence ID" value="GEM76780.1"/>
    <property type="molecule type" value="Genomic_DNA"/>
</dbReference>
<proteinExistence type="predicted"/>
<dbReference type="Pfam" id="PF01112">
    <property type="entry name" value="Asparaginase_2"/>
    <property type="match status" value="1"/>
</dbReference>
<dbReference type="PANTHER" id="PTHR10188">
    <property type="entry name" value="L-ASPARAGINASE"/>
    <property type="match status" value="1"/>
</dbReference>
<sequence length="311" mass="33572">MRHQPFSIAIHGGINAVWKIEQNKQHKQMILNALEMAARAGHQVLIKGGNATEAVAQAVKIFEDYPHFNAGKGAVLTFNEMIELEAAIIDGKQRDSGAVACVRHVKNPILLALDVMKHKPNELLVGEGAERFACYQGHQYIEQDYFFTDHRYEQLMSIKESRPLEVAYFDGYNLGNVGAIALDQHGSLAAATSGGGAANKLCGQVSDTVIIGRSIAAENGIAAVSFVGGDVGFFGQGMAGEVIARMKYLSEDLQAACTRVIDENLLLDEDKVGLTAIDDKGNVHFCNKSLAMFRAAINVQGELSLAVEAAR</sequence>
<dbReference type="OrthoDB" id="9780217at2"/>
<accession>A0A511QHJ0</accession>
<dbReference type="AlphaFoldDB" id="A0A511QHJ0"/>
<gene>
    <name evidence="1" type="ORF">VSA01S_28920</name>
</gene>
<evidence type="ECO:0000313" key="1">
    <source>
        <dbReference type="EMBL" id="GEM76780.1"/>
    </source>
</evidence>
<reference evidence="1 2" key="1">
    <citation type="submission" date="2019-07" db="EMBL/GenBank/DDBJ databases">
        <title>Whole genome shotgun sequence of Vibrio sagamiensis NBRC 104589.</title>
        <authorList>
            <person name="Hosoyama A."/>
            <person name="Uohara A."/>
            <person name="Ohji S."/>
            <person name="Ichikawa N."/>
        </authorList>
    </citation>
    <scope>NUCLEOTIDE SEQUENCE [LARGE SCALE GENOMIC DNA]</scope>
    <source>
        <strain evidence="1 2">NBRC 104589</strain>
    </source>
</reference>
<keyword evidence="2" id="KW-1185">Reference proteome</keyword>
<evidence type="ECO:0000313" key="2">
    <source>
        <dbReference type="Proteomes" id="UP000321922"/>
    </source>
</evidence>
<dbReference type="SUPFAM" id="SSF56235">
    <property type="entry name" value="N-terminal nucleophile aminohydrolases (Ntn hydrolases)"/>
    <property type="match status" value="1"/>
</dbReference>
<organism evidence="1 2">
    <name type="scientific">Vibrio sagamiensis NBRC 104589</name>
    <dbReference type="NCBI Taxonomy" id="1219064"/>
    <lineage>
        <taxon>Bacteria</taxon>
        <taxon>Pseudomonadati</taxon>
        <taxon>Pseudomonadota</taxon>
        <taxon>Gammaproteobacteria</taxon>
        <taxon>Vibrionales</taxon>
        <taxon>Vibrionaceae</taxon>
        <taxon>Vibrio</taxon>
    </lineage>
</organism>